<protein>
    <submittedName>
        <fullName evidence="3">Esterase-like activity of phytase family protein</fullName>
    </submittedName>
</protein>
<evidence type="ECO:0000313" key="3">
    <source>
        <dbReference type="EMBL" id="MEN3070219.1"/>
    </source>
</evidence>
<dbReference type="SUPFAM" id="SSF101898">
    <property type="entry name" value="NHL repeat"/>
    <property type="match status" value="1"/>
</dbReference>
<dbReference type="PANTHER" id="PTHR37957:SF1">
    <property type="entry name" value="PHYTASE-LIKE DOMAIN-CONTAINING PROTEIN"/>
    <property type="match status" value="1"/>
</dbReference>
<dbReference type="PANTHER" id="PTHR37957">
    <property type="entry name" value="BLR7070 PROTEIN"/>
    <property type="match status" value="1"/>
</dbReference>
<feature type="chain" id="PRO_5046395645" evidence="1">
    <location>
        <begin position="32"/>
        <end position="501"/>
    </location>
</feature>
<comment type="caution">
    <text evidence="3">The sequence shown here is derived from an EMBL/GenBank/DDBJ whole genome shotgun (WGS) entry which is preliminary data.</text>
</comment>
<feature type="domain" description="Phytase-like" evidence="2">
    <location>
        <begin position="101"/>
        <end position="472"/>
    </location>
</feature>
<dbReference type="Pfam" id="PF13449">
    <property type="entry name" value="Phytase-like"/>
    <property type="match status" value="1"/>
</dbReference>
<proteinExistence type="predicted"/>
<dbReference type="EMBL" id="JBDIVE010000011">
    <property type="protein sequence ID" value="MEN3070219.1"/>
    <property type="molecule type" value="Genomic_DNA"/>
</dbReference>
<organism evidence="3 4">
    <name type="scientific">Uliginosibacterium sediminicola</name>
    <dbReference type="NCBI Taxonomy" id="2024550"/>
    <lineage>
        <taxon>Bacteria</taxon>
        <taxon>Pseudomonadati</taxon>
        <taxon>Pseudomonadota</taxon>
        <taxon>Betaproteobacteria</taxon>
        <taxon>Rhodocyclales</taxon>
        <taxon>Zoogloeaceae</taxon>
        <taxon>Uliginosibacterium</taxon>
    </lineage>
</organism>
<reference evidence="3 4" key="1">
    <citation type="journal article" date="2018" name="Int. J. Syst. Evol. Microbiol.">
        <title>Uliginosibacterium sediminicola sp. nov., isolated from freshwater sediment.</title>
        <authorList>
            <person name="Hwang W.M."/>
            <person name="Kim S.M."/>
            <person name="Kang K."/>
            <person name="Ahn T.Y."/>
        </authorList>
    </citation>
    <scope>NUCLEOTIDE SEQUENCE [LARGE SCALE GENOMIC DNA]</scope>
    <source>
        <strain evidence="3 4">M1-21</strain>
    </source>
</reference>
<evidence type="ECO:0000259" key="2">
    <source>
        <dbReference type="Pfam" id="PF13449"/>
    </source>
</evidence>
<dbReference type="InterPro" id="IPR027372">
    <property type="entry name" value="Phytase-like_dom"/>
</dbReference>
<feature type="signal peptide" evidence="1">
    <location>
        <begin position="1"/>
        <end position="31"/>
    </location>
</feature>
<accession>A0ABU9Z2A0</accession>
<sequence length="501" mass="53399">MSLLNVVKCRSGLALSSVVLGLCAVPVLLSACGGSSNDSASAASAASSSAESVSVPTLTGRSIIAADTFVAGPTSGQFINGGDLTTALNTYSYTLPFASKQPVQGFSALARDAATDTLYALQDNGFGGKSASPDALLHIYAFRPDWASGKMNSVGFTTGSAVADFDSSSYIRLADPDKKLSFALVADGSTYAYPSYSPAGAASTLSVDALIKSKRYLTGADIDPESMVIDADGNFWIGEEFGPWLIKVDKSGKVLQKEVSVPNVLALDSNPYVQTSNNPNVTTANLPSSGGFESMAINPSRTRIYTMFERELSSDSNKQRRIINVFDIANNKFLSNVWYQYKVGTGTYIDASGNTVTEYYTVNDMTAVNDHQFLVLEKDRGAGDARTGKFPASNASRVAAKYKKIYLVDLEKLDSDGFLVKTELVDLMNLADPKNIGASDTINGVFAFPMESIESVRILDANTLIVVNDNNYPGGSASRNPAKPDNNEFIRIRLPQALSLQ</sequence>
<keyword evidence="4" id="KW-1185">Reference proteome</keyword>
<evidence type="ECO:0000256" key="1">
    <source>
        <dbReference type="SAM" id="SignalP"/>
    </source>
</evidence>
<dbReference type="Proteomes" id="UP001410394">
    <property type="component" value="Unassembled WGS sequence"/>
</dbReference>
<gene>
    <name evidence="3" type="ORF">ABDB84_17170</name>
</gene>
<name>A0ABU9Z2A0_9RHOO</name>
<dbReference type="RefSeq" id="WP_345920994.1">
    <property type="nucleotide sequence ID" value="NZ_JBDIVE010000011.1"/>
</dbReference>
<evidence type="ECO:0000313" key="4">
    <source>
        <dbReference type="Proteomes" id="UP001410394"/>
    </source>
</evidence>
<keyword evidence="1" id="KW-0732">Signal</keyword>